<dbReference type="PROSITE" id="PS50975">
    <property type="entry name" value="ATP_GRASP"/>
    <property type="match status" value="1"/>
</dbReference>
<dbReference type="GO" id="GO:0070740">
    <property type="term" value="F:tubulin-glutamic acid ligase activity"/>
    <property type="evidence" value="ECO:0007669"/>
    <property type="project" value="TreeGrafter"/>
</dbReference>
<dbReference type="EMBL" id="GECZ01010807">
    <property type="protein sequence ID" value="JAS58962.1"/>
    <property type="molecule type" value="Transcribed_RNA"/>
</dbReference>
<dbReference type="InterPro" id="IPR011761">
    <property type="entry name" value="ATP-grasp"/>
</dbReference>
<gene>
    <name evidence="8" type="ORF">g.9976</name>
</gene>
<dbReference type="AlphaFoldDB" id="A0A1B6G935"/>
<dbReference type="InterPro" id="IPR004344">
    <property type="entry name" value="TTL/TTLL_fam"/>
</dbReference>
<evidence type="ECO:0000256" key="2">
    <source>
        <dbReference type="ARBA" id="ARBA00022598"/>
    </source>
</evidence>
<evidence type="ECO:0000256" key="3">
    <source>
        <dbReference type="ARBA" id="ARBA00022741"/>
    </source>
</evidence>
<feature type="domain" description="ATP-grasp" evidence="7">
    <location>
        <begin position="100"/>
        <end position="349"/>
    </location>
</feature>
<keyword evidence="2" id="KW-0436">Ligase</keyword>
<evidence type="ECO:0000256" key="1">
    <source>
        <dbReference type="ARBA" id="ARBA00006820"/>
    </source>
</evidence>
<dbReference type="GO" id="GO:0005524">
    <property type="term" value="F:ATP binding"/>
    <property type="evidence" value="ECO:0007669"/>
    <property type="project" value="UniProtKB-UniRule"/>
</dbReference>
<organism evidence="8">
    <name type="scientific">Cuerna arida</name>
    <dbReference type="NCBI Taxonomy" id="1464854"/>
    <lineage>
        <taxon>Eukaryota</taxon>
        <taxon>Metazoa</taxon>
        <taxon>Ecdysozoa</taxon>
        <taxon>Arthropoda</taxon>
        <taxon>Hexapoda</taxon>
        <taxon>Insecta</taxon>
        <taxon>Pterygota</taxon>
        <taxon>Neoptera</taxon>
        <taxon>Paraneoptera</taxon>
        <taxon>Hemiptera</taxon>
        <taxon>Auchenorrhyncha</taxon>
        <taxon>Membracoidea</taxon>
        <taxon>Cicadellidae</taxon>
        <taxon>Cicadellinae</taxon>
        <taxon>Proconiini</taxon>
        <taxon>Cuerna</taxon>
    </lineage>
</organism>
<dbReference type="GO" id="GO:0046872">
    <property type="term" value="F:metal ion binding"/>
    <property type="evidence" value="ECO:0007669"/>
    <property type="project" value="InterPro"/>
</dbReference>
<dbReference type="PANTHER" id="PTHR12241:SF39">
    <property type="entry name" value="TUBULIN POLYGLUTAMYLASE TTLL9-RELATED"/>
    <property type="match status" value="1"/>
</dbReference>
<dbReference type="PROSITE" id="PS51221">
    <property type="entry name" value="TTL"/>
    <property type="match status" value="1"/>
</dbReference>
<sequence>MSASKSEKLKFMLDPTIAVTVRDVLLARGWTEVTKEDNDGSWDVYWCDVGMTREALEMCKHGGHQRVPHFRNNSELTTKNMLFRNMKRYKRALVQSGKTKEAELCDCLPIIFELPAEYLMFVEEYRKSPGTTWIVKPARGSKGRGIFLFQKLRDLMEWREQQRALCEEQDKFWLIQRYIEKPYLIGGCKFDLRIFVLVTSYQPLRAWMARDGFARIAGSQYSLSCLQDNLVHLTNSALQISAVGDPCRQGCKWSINKLRHFLTARHGASTVSATFDLMARQVISSLSSVQSSIMHSNHSFELYGYDILLDEKLIPWLLEVNASPTLLPTSLEDYQLKYNMIEDVFNILDMEHRLTGTELRVGGFDLMWSDGPVYKPFLQNIVNAKDTELNSFLGCLNDRDENLKQLQILKTLVSRCTHD</sequence>
<dbReference type="GO" id="GO:0036064">
    <property type="term" value="C:ciliary basal body"/>
    <property type="evidence" value="ECO:0007669"/>
    <property type="project" value="TreeGrafter"/>
</dbReference>
<evidence type="ECO:0000313" key="8">
    <source>
        <dbReference type="EMBL" id="JAS58962.1"/>
    </source>
</evidence>
<dbReference type="GO" id="GO:0015631">
    <property type="term" value="F:tubulin binding"/>
    <property type="evidence" value="ECO:0007669"/>
    <property type="project" value="TreeGrafter"/>
</dbReference>
<protein>
    <recommendedName>
        <fullName evidence="5">Tubulin--tyrosine ligase-like protein 9</fullName>
    </recommendedName>
</protein>
<dbReference type="SUPFAM" id="SSF56059">
    <property type="entry name" value="Glutathione synthetase ATP-binding domain-like"/>
    <property type="match status" value="1"/>
</dbReference>
<comment type="similarity">
    <text evidence="1">Belongs to the tubulin--tyrosine ligase family.</text>
</comment>
<evidence type="ECO:0000259" key="7">
    <source>
        <dbReference type="PROSITE" id="PS50975"/>
    </source>
</evidence>
<keyword evidence="4 6" id="KW-0067">ATP-binding</keyword>
<dbReference type="Pfam" id="PF03133">
    <property type="entry name" value="TTL"/>
    <property type="match status" value="1"/>
</dbReference>
<evidence type="ECO:0000256" key="6">
    <source>
        <dbReference type="PROSITE-ProRule" id="PRU00409"/>
    </source>
</evidence>
<name>A0A1B6G935_9HEMI</name>
<evidence type="ECO:0000256" key="5">
    <source>
        <dbReference type="ARBA" id="ARBA00030445"/>
    </source>
</evidence>
<reference evidence="8" key="1">
    <citation type="submission" date="2015-11" db="EMBL/GenBank/DDBJ databases">
        <title>De novo transcriptome assembly of four potential Pierce s Disease insect vectors from Arizona vineyards.</title>
        <authorList>
            <person name="Tassone E.E."/>
        </authorList>
    </citation>
    <scope>NUCLEOTIDE SEQUENCE</scope>
</reference>
<keyword evidence="3 6" id="KW-0547">Nucleotide-binding</keyword>
<evidence type="ECO:0000256" key="4">
    <source>
        <dbReference type="ARBA" id="ARBA00022840"/>
    </source>
</evidence>
<dbReference type="Gene3D" id="3.30.470.20">
    <property type="entry name" value="ATP-grasp fold, B domain"/>
    <property type="match status" value="1"/>
</dbReference>
<proteinExistence type="inferred from homology"/>
<dbReference type="PANTHER" id="PTHR12241">
    <property type="entry name" value="TUBULIN POLYGLUTAMYLASE"/>
    <property type="match status" value="1"/>
</dbReference>
<accession>A0A1B6G935</accession>
<dbReference type="GO" id="GO:0000226">
    <property type="term" value="P:microtubule cytoskeleton organization"/>
    <property type="evidence" value="ECO:0007669"/>
    <property type="project" value="TreeGrafter"/>
</dbReference>